<feature type="chain" id="PRO_5004066455" description="CopC domain-containing protein" evidence="7">
    <location>
        <begin position="24"/>
        <end position="122"/>
    </location>
</feature>
<keyword evidence="5" id="KW-0574">Periplasm</keyword>
<dbReference type="NCBIfam" id="NF033814">
    <property type="entry name" value="copper_CopC"/>
    <property type="match status" value="1"/>
</dbReference>
<keyword evidence="6" id="KW-0186">Copper</keyword>
<keyword evidence="4 7" id="KW-0732">Signal</keyword>
<dbReference type="InterPro" id="IPR014755">
    <property type="entry name" value="Cu-Rt/internalin_Ig-like"/>
</dbReference>
<dbReference type="PANTHER" id="PTHR34820">
    <property type="entry name" value="INNER MEMBRANE PROTEIN YEBZ"/>
    <property type="match status" value="1"/>
</dbReference>
<dbReference type="STRING" id="1297569.MESS2_740005"/>
<dbReference type="GO" id="GO:0006825">
    <property type="term" value="P:copper ion transport"/>
    <property type="evidence" value="ECO:0007669"/>
    <property type="project" value="InterPro"/>
</dbReference>
<feature type="signal peptide" evidence="7">
    <location>
        <begin position="1"/>
        <end position="23"/>
    </location>
</feature>
<comment type="subcellular location">
    <subcellularLocation>
        <location evidence="1">Periplasm</location>
    </subcellularLocation>
</comment>
<organism evidence="9 10">
    <name type="scientific">Mesorhizobium metallidurans STM 2683</name>
    <dbReference type="NCBI Taxonomy" id="1297569"/>
    <lineage>
        <taxon>Bacteria</taxon>
        <taxon>Pseudomonadati</taxon>
        <taxon>Pseudomonadota</taxon>
        <taxon>Alphaproteobacteria</taxon>
        <taxon>Hyphomicrobiales</taxon>
        <taxon>Phyllobacteriaceae</taxon>
        <taxon>Mesorhizobium</taxon>
    </lineage>
</organism>
<keyword evidence="10" id="KW-1185">Reference proteome</keyword>
<dbReference type="InterPro" id="IPR047685">
    <property type="entry name" value="CopC-like"/>
</dbReference>
<dbReference type="OrthoDB" id="9796814at2"/>
<dbReference type="Gene3D" id="2.60.40.1220">
    <property type="match status" value="1"/>
</dbReference>
<dbReference type="GO" id="GO:0005507">
    <property type="term" value="F:copper ion binding"/>
    <property type="evidence" value="ECO:0007669"/>
    <property type="project" value="InterPro"/>
</dbReference>
<evidence type="ECO:0000256" key="7">
    <source>
        <dbReference type="SAM" id="SignalP"/>
    </source>
</evidence>
<protein>
    <recommendedName>
        <fullName evidence="8">CopC domain-containing protein</fullName>
    </recommendedName>
</protein>
<evidence type="ECO:0000313" key="9">
    <source>
        <dbReference type="EMBL" id="CCV08378.1"/>
    </source>
</evidence>
<evidence type="ECO:0000256" key="3">
    <source>
        <dbReference type="ARBA" id="ARBA00022723"/>
    </source>
</evidence>
<dbReference type="Pfam" id="PF04234">
    <property type="entry name" value="CopC"/>
    <property type="match status" value="1"/>
</dbReference>
<dbReference type="InterPro" id="IPR014756">
    <property type="entry name" value="Ig_E-set"/>
</dbReference>
<evidence type="ECO:0000256" key="2">
    <source>
        <dbReference type="ARBA" id="ARBA00010509"/>
    </source>
</evidence>
<dbReference type="GO" id="GO:0005886">
    <property type="term" value="C:plasma membrane"/>
    <property type="evidence" value="ECO:0007669"/>
    <property type="project" value="TreeGrafter"/>
</dbReference>
<dbReference type="eggNOG" id="COG2372">
    <property type="taxonomic scope" value="Bacteria"/>
</dbReference>
<evidence type="ECO:0000256" key="5">
    <source>
        <dbReference type="ARBA" id="ARBA00022764"/>
    </source>
</evidence>
<dbReference type="GO" id="GO:0042597">
    <property type="term" value="C:periplasmic space"/>
    <property type="evidence" value="ECO:0007669"/>
    <property type="project" value="UniProtKB-SubCell"/>
</dbReference>
<dbReference type="PANTHER" id="PTHR34820:SF4">
    <property type="entry name" value="INNER MEMBRANE PROTEIN YEBZ"/>
    <property type="match status" value="1"/>
</dbReference>
<dbReference type="Proteomes" id="UP000012062">
    <property type="component" value="Unassembled WGS sequence"/>
</dbReference>
<dbReference type="InterPro" id="IPR007348">
    <property type="entry name" value="CopC_dom"/>
</dbReference>
<proteinExistence type="inferred from homology"/>
<gene>
    <name evidence="9" type="ORF">MESS2_740005</name>
</gene>
<evidence type="ECO:0000259" key="8">
    <source>
        <dbReference type="Pfam" id="PF04234"/>
    </source>
</evidence>
<dbReference type="AlphaFoldDB" id="M5EWS9"/>
<reference evidence="9 10" key="1">
    <citation type="submission" date="2013-02" db="EMBL/GenBank/DDBJ databases">
        <authorList>
            <person name="Genoscope - CEA"/>
        </authorList>
    </citation>
    <scope>NUCLEOTIDE SEQUENCE [LARGE SCALE GENOMIC DNA]</scope>
    <source>
        <strain evidence="9 10">STM 2683</strain>
    </source>
</reference>
<evidence type="ECO:0000256" key="1">
    <source>
        <dbReference type="ARBA" id="ARBA00004418"/>
    </source>
</evidence>
<comment type="caution">
    <text evidence="9">The sequence shown here is derived from an EMBL/GenBank/DDBJ whole genome shotgun (WGS) entry which is preliminary data.</text>
</comment>
<feature type="domain" description="CopC" evidence="8">
    <location>
        <begin position="24"/>
        <end position="120"/>
    </location>
</feature>
<evidence type="ECO:0000313" key="10">
    <source>
        <dbReference type="Proteomes" id="UP000012062"/>
    </source>
</evidence>
<dbReference type="InterPro" id="IPR032694">
    <property type="entry name" value="CopC/D"/>
</dbReference>
<comment type="similarity">
    <text evidence="2">Belongs to the CopC family.</text>
</comment>
<dbReference type="SUPFAM" id="SSF81296">
    <property type="entry name" value="E set domains"/>
    <property type="match status" value="1"/>
</dbReference>
<sequence length="122" mass="12632">MKPCILVSALVAASLTVGGPAFAHAHLTAATPAADAVVQAAPMKLELRFSEGIEVTFAKIEIKGADGNDVPIKSIVGASGDKKALIVTPATPFAAGVYRIIWSVVSVDTHRSQGSYSFTIRP</sequence>
<dbReference type="EMBL" id="CAUM01000144">
    <property type="protein sequence ID" value="CCV08378.1"/>
    <property type="molecule type" value="Genomic_DNA"/>
</dbReference>
<evidence type="ECO:0000256" key="4">
    <source>
        <dbReference type="ARBA" id="ARBA00022729"/>
    </source>
</evidence>
<dbReference type="GO" id="GO:0046688">
    <property type="term" value="P:response to copper ion"/>
    <property type="evidence" value="ECO:0007669"/>
    <property type="project" value="InterPro"/>
</dbReference>
<name>M5EWS9_9HYPH</name>
<accession>M5EWS9</accession>
<keyword evidence="3" id="KW-0479">Metal-binding</keyword>
<evidence type="ECO:0000256" key="6">
    <source>
        <dbReference type="ARBA" id="ARBA00023008"/>
    </source>
</evidence>